<dbReference type="AlphaFoldDB" id="E1QHB6"/>
<dbReference type="EMBL" id="CP002085">
    <property type="protein sequence ID" value="ADK84959.1"/>
    <property type="molecule type" value="Genomic_DNA"/>
</dbReference>
<accession>E1QHB6</accession>
<dbReference type="STRING" id="644282.Deba_1591"/>
<gene>
    <name evidence="2" type="ordered locus">Deba_1591</name>
</gene>
<keyword evidence="3" id="KW-1185">Reference proteome</keyword>
<evidence type="ECO:0000313" key="2">
    <source>
        <dbReference type="EMBL" id="ADK84959.1"/>
    </source>
</evidence>
<feature type="compositionally biased region" description="Basic and acidic residues" evidence="1">
    <location>
        <begin position="180"/>
        <end position="191"/>
    </location>
</feature>
<dbReference type="Proteomes" id="UP000009047">
    <property type="component" value="Chromosome"/>
</dbReference>
<dbReference type="RefSeq" id="WP_013258412.1">
    <property type="nucleotide sequence ID" value="NC_014365.1"/>
</dbReference>
<evidence type="ECO:0000313" key="3">
    <source>
        <dbReference type="Proteomes" id="UP000009047"/>
    </source>
</evidence>
<dbReference type="OrthoDB" id="9816412at2"/>
<proteinExistence type="predicted"/>
<evidence type="ECO:0000256" key="1">
    <source>
        <dbReference type="SAM" id="MobiDB-lite"/>
    </source>
</evidence>
<dbReference type="HOGENOM" id="CLU_058178_0_0_7"/>
<dbReference type="KEGG" id="dbr:Deba_1591"/>
<sequence length="291" mass="30749">MSVWTAIFRAGTHTDSAGQTRAWTIADLDRAVASYDPARHAAPLVIGHPRADAPAWGWVGQLRREGDRLLARLDDVPEELKQAVAAGRYRHKSAAFYGDGGLRHVGLLGAAPPAVKGLGPVEFGGDDDWQEWAFGEGAEQTTEETMNELEEMKARLAQLEAKAQAAESKAAQAEAAAAQAEKDRRAAEAAHAEAQQKQAAKDREARFNELVAGGKCLPGEKDAALAIAAALEAGVELCFAEGGAVVRRPAEEAFWSLLASRPGSGLLGEFAQAPGSTESQAAPRADFAAKF</sequence>
<protein>
    <submittedName>
        <fullName evidence="2">Uncharacterized protein</fullName>
    </submittedName>
</protein>
<organism evidence="2 3">
    <name type="scientific">Desulfarculus baarsii (strain ATCC 33931 / DSM 2075 / LMG 7858 / VKM B-1802 / 2st14)</name>
    <dbReference type="NCBI Taxonomy" id="644282"/>
    <lineage>
        <taxon>Bacteria</taxon>
        <taxon>Pseudomonadati</taxon>
        <taxon>Thermodesulfobacteriota</taxon>
        <taxon>Desulfarculia</taxon>
        <taxon>Desulfarculales</taxon>
        <taxon>Desulfarculaceae</taxon>
        <taxon>Desulfarculus</taxon>
    </lineage>
</organism>
<reference evidence="2 3" key="1">
    <citation type="journal article" date="2010" name="Stand. Genomic Sci.">
        <title>Complete genome sequence of Desulfarculus baarsii type strain (2st14).</title>
        <authorList>
            <person name="Sun H."/>
            <person name="Spring S."/>
            <person name="Lapidus A."/>
            <person name="Davenport K."/>
            <person name="Del Rio T.G."/>
            <person name="Tice H."/>
            <person name="Nolan M."/>
            <person name="Copeland A."/>
            <person name="Cheng J.F."/>
            <person name="Lucas S."/>
            <person name="Tapia R."/>
            <person name="Goodwin L."/>
            <person name="Pitluck S."/>
            <person name="Ivanova N."/>
            <person name="Pagani I."/>
            <person name="Mavromatis K."/>
            <person name="Ovchinnikova G."/>
            <person name="Pati A."/>
            <person name="Chen A."/>
            <person name="Palaniappan K."/>
            <person name="Hauser L."/>
            <person name="Chang Y.J."/>
            <person name="Jeffries C.D."/>
            <person name="Detter J.C."/>
            <person name="Han C."/>
            <person name="Rohde M."/>
            <person name="Brambilla E."/>
            <person name="Goker M."/>
            <person name="Woyke T."/>
            <person name="Bristow J."/>
            <person name="Eisen J.A."/>
            <person name="Markowitz V."/>
            <person name="Hugenholtz P."/>
            <person name="Kyrpides N.C."/>
            <person name="Klenk H.P."/>
            <person name="Land M."/>
        </authorList>
    </citation>
    <scope>NUCLEOTIDE SEQUENCE [LARGE SCALE GENOMIC DNA]</scope>
    <source>
        <strain evidence="3">ATCC 33931 / DSM 2075 / LMG 7858 / VKM B-1802 / 2st14</strain>
    </source>
</reference>
<feature type="region of interest" description="Disordered" evidence="1">
    <location>
        <begin position="173"/>
        <end position="200"/>
    </location>
</feature>
<dbReference type="eggNOG" id="COG4388">
    <property type="taxonomic scope" value="Bacteria"/>
</dbReference>
<name>E1QHB6_DESB2</name>